<keyword evidence="4" id="KW-1185">Reference proteome</keyword>
<keyword evidence="2" id="KW-0732">Signal</keyword>
<feature type="region of interest" description="Disordered" evidence="1">
    <location>
        <begin position="32"/>
        <end position="62"/>
    </location>
</feature>
<dbReference type="RefSeq" id="WP_157552685.1">
    <property type="nucleotide sequence ID" value="NZ_JABELX010000009.1"/>
</dbReference>
<proteinExistence type="predicted"/>
<dbReference type="AlphaFoldDB" id="A0A849C2Q2"/>
<evidence type="ECO:0000256" key="1">
    <source>
        <dbReference type="SAM" id="MobiDB-lite"/>
    </source>
</evidence>
<feature type="signal peptide" evidence="2">
    <location>
        <begin position="1"/>
        <end position="35"/>
    </location>
</feature>
<dbReference type="EMBL" id="JABELX010000009">
    <property type="protein sequence ID" value="NNH72962.1"/>
    <property type="molecule type" value="Genomic_DNA"/>
</dbReference>
<reference evidence="3 4" key="1">
    <citation type="submission" date="2020-05" db="EMBL/GenBank/DDBJ databases">
        <title>MicrobeNet Type strains.</title>
        <authorList>
            <person name="Nicholson A.C."/>
        </authorList>
    </citation>
    <scope>NUCLEOTIDE SEQUENCE [LARGE SCALE GENOMIC DNA]</scope>
    <source>
        <strain evidence="3 4">JCM 3224</strain>
    </source>
</reference>
<accession>A0A849C2Q2</accession>
<evidence type="ECO:0000313" key="3">
    <source>
        <dbReference type="EMBL" id="NNH72962.1"/>
    </source>
</evidence>
<name>A0A849C2Q2_9NOCA</name>
<gene>
    <name evidence="3" type="ORF">HLB23_24400</name>
</gene>
<protein>
    <submittedName>
        <fullName evidence="3">Uncharacterized protein</fullName>
    </submittedName>
</protein>
<feature type="compositionally biased region" description="Polar residues" evidence="1">
    <location>
        <begin position="45"/>
        <end position="60"/>
    </location>
</feature>
<dbReference type="Proteomes" id="UP000586827">
    <property type="component" value="Unassembled WGS sequence"/>
</dbReference>
<dbReference type="PROSITE" id="PS51257">
    <property type="entry name" value="PROKAR_LIPOPROTEIN"/>
    <property type="match status" value="1"/>
</dbReference>
<sequence>MTVRRGAVRAGIRRMVVAASVAAMLLGSSACGSSADSDAAPGEPNPTSAVAETPSGTDPSPTVVDVANDECLLTVSEVESLVGVNVEDGHNVTATLPDGTDTRSCEYRSTLDARLSDLVQIDVRPRPHQELPLDIVIALHSAPGKHSIPGIAPEVFADDSGWGIQIFTDAYKVDVTVDEFAAARIDQHTSASVTRPTDDHWATAARQIVTRLPAQ</sequence>
<comment type="caution">
    <text evidence="3">The sequence shown here is derived from an EMBL/GenBank/DDBJ whole genome shotgun (WGS) entry which is preliminary data.</text>
</comment>
<evidence type="ECO:0000313" key="4">
    <source>
        <dbReference type="Proteomes" id="UP000586827"/>
    </source>
</evidence>
<organism evidence="3 4">
    <name type="scientific">Nocardia uniformis</name>
    <dbReference type="NCBI Taxonomy" id="53432"/>
    <lineage>
        <taxon>Bacteria</taxon>
        <taxon>Bacillati</taxon>
        <taxon>Actinomycetota</taxon>
        <taxon>Actinomycetes</taxon>
        <taxon>Mycobacteriales</taxon>
        <taxon>Nocardiaceae</taxon>
        <taxon>Nocardia</taxon>
    </lineage>
</organism>
<feature type="chain" id="PRO_5032804068" evidence="2">
    <location>
        <begin position="36"/>
        <end position="215"/>
    </location>
</feature>
<evidence type="ECO:0000256" key="2">
    <source>
        <dbReference type="SAM" id="SignalP"/>
    </source>
</evidence>